<dbReference type="InterPro" id="IPR045991">
    <property type="entry name" value="DUF5947"/>
</dbReference>
<comment type="caution">
    <text evidence="1">The sequence shown here is derived from an EMBL/GenBank/DDBJ whole genome shotgun (WGS) entry which is preliminary data.</text>
</comment>
<accession>A0ABN3U0Z7</accession>
<gene>
    <name evidence="1" type="ORF">GCM10010315_47050</name>
</gene>
<dbReference type="EMBL" id="BAAASL010000019">
    <property type="protein sequence ID" value="GAA2722265.1"/>
    <property type="molecule type" value="Genomic_DNA"/>
</dbReference>
<dbReference type="Pfam" id="PF19372">
    <property type="entry name" value="DUF5947"/>
    <property type="match status" value="1"/>
</dbReference>
<protein>
    <submittedName>
        <fullName evidence="1">Uncharacterized protein</fullName>
    </submittedName>
</protein>
<dbReference type="RefSeq" id="WP_344437562.1">
    <property type="nucleotide sequence ID" value="NZ_BAAASL010000019.1"/>
</dbReference>
<organism evidence="1 2">
    <name type="scientific">Streptomyces luteosporeus</name>
    <dbReference type="NCBI Taxonomy" id="173856"/>
    <lineage>
        <taxon>Bacteria</taxon>
        <taxon>Bacillati</taxon>
        <taxon>Actinomycetota</taxon>
        <taxon>Actinomycetes</taxon>
        <taxon>Kitasatosporales</taxon>
        <taxon>Streptomycetaceae</taxon>
        <taxon>Streptomyces</taxon>
    </lineage>
</organism>
<keyword evidence="2" id="KW-1185">Reference proteome</keyword>
<sequence>MSTAVRLRALARRPPPAAPPQRCDLCAGLLPAGHRHLLDAADGTALVCACGACALLFGHQAAGRYRLVPRRRIRLAGHRIDDLLWAALGVPVHLAFFVPEEGDGAATASYPGPLGAPCAAVDAELWRELAAGLPEQARPAAGVEALLVDRQAGEHWIVPVDDCRRLVAVLRAHWKGLSGGPAARARITDFFRELATDAPAPGEL</sequence>
<proteinExistence type="predicted"/>
<reference evidence="1 2" key="1">
    <citation type="journal article" date="2019" name="Int. J. Syst. Evol. Microbiol.">
        <title>The Global Catalogue of Microorganisms (GCM) 10K type strain sequencing project: providing services to taxonomists for standard genome sequencing and annotation.</title>
        <authorList>
            <consortium name="The Broad Institute Genomics Platform"/>
            <consortium name="The Broad Institute Genome Sequencing Center for Infectious Disease"/>
            <person name="Wu L."/>
            <person name="Ma J."/>
        </authorList>
    </citation>
    <scope>NUCLEOTIDE SEQUENCE [LARGE SCALE GENOMIC DNA]</scope>
    <source>
        <strain evidence="1 2">JCM 4542</strain>
    </source>
</reference>
<evidence type="ECO:0000313" key="1">
    <source>
        <dbReference type="EMBL" id="GAA2722265.1"/>
    </source>
</evidence>
<name>A0ABN3U0Z7_9ACTN</name>
<dbReference type="Proteomes" id="UP001500886">
    <property type="component" value="Unassembled WGS sequence"/>
</dbReference>
<evidence type="ECO:0000313" key="2">
    <source>
        <dbReference type="Proteomes" id="UP001500886"/>
    </source>
</evidence>